<evidence type="ECO:0000313" key="7">
    <source>
        <dbReference type="EMBL" id="MBH9580030.1"/>
    </source>
</evidence>
<dbReference type="GO" id="GO:0016020">
    <property type="term" value="C:membrane"/>
    <property type="evidence" value="ECO:0007669"/>
    <property type="project" value="UniProtKB-SubCell"/>
</dbReference>
<evidence type="ECO:0000256" key="3">
    <source>
        <dbReference type="ARBA" id="ARBA00022801"/>
    </source>
</evidence>
<dbReference type="PANTHER" id="PTHR10465">
    <property type="entry name" value="TRANSMEMBRANE GTPASE FZO1"/>
    <property type="match status" value="1"/>
</dbReference>
<comment type="subcellular location">
    <subcellularLocation>
        <location evidence="1">Membrane</location>
    </subcellularLocation>
</comment>
<keyword evidence="3" id="KW-0378">Hydrolase</keyword>
<feature type="domain" description="Dynamin N-terminal" evidence="6">
    <location>
        <begin position="44"/>
        <end position="195"/>
    </location>
</feature>
<keyword evidence="4" id="KW-0342">GTP-binding</keyword>
<evidence type="ECO:0000313" key="10">
    <source>
        <dbReference type="Proteomes" id="UP000597038"/>
    </source>
</evidence>
<feature type="domain" description="Dynamin N-terminal" evidence="6">
    <location>
        <begin position="594"/>
        <end position="799"/>
    </location>
</feature>
<dbReference type="EMBL" id="QKYD01000114">
    <property type="protein sequence ID" value="REI21139.1"/>
    <property type="molecule type" value="Genomic_DNA"/>
</dbReference>
<dbReference type="InterPro" id="IPR027094">
    <property type="entry name" value="Mitofusin_fam"/>
</dbReference>
<evidence type="ECO:0000259" key="6">
    <source>
        <dbReference type="Pfam" id="PF00350"/>
    </source>
</evidence>
<reference evidence="8 9" key="1">
    <citation type="journal article" date="2018" name="Vet. Microbiol.">
        <title>Characterisation of Staphylococcus felis isolated from cats using whole genome sequencing.</title>
        <authorList>
            <person name="Worthing K."/>
            <person name="Pang S."/>
            <person name="Trott D.J."/>
            <person name="Abraham S."/>
            <person name="Coombs G.W."/>
            <person name="Jordan D."/>
            <person name="McIntyre L."/>
            <person name="Davies M.R."/>
            <person name="Norris J."/>
        </authorList>
    </citation>
    <scope>NUCLEOTIDE SEQUENCE [LARGE SCALE GENOMIC DNA]</scope>
    <source>
        <strain evidence="8 9">F25</strain>
    </source>
</reference>
<dbReference type="AlphaFoldDB" id="A0AAX1RV67"/>
<dbReference type="Proteomes" id="UP000597038">
    <property type="component" value="Unassembled WGS sequence"/>
</dbReference>
<dbReference type="GO" id="GO:0003924">
    <property type="term" value="F:GTPase activity"/>
    <property type="evidence" value="ECO:0007669"/>
    <property type="project" value="InterPro"/>
</dbReference>
<proteinExistence type="predicted"/>
<dbReference type="Gene3D" id="3.40.50.300">
    <property type="entry name" value="P-loop containing nucleotide triphosphate hydrolases"/>
    <property type="match status" value="2"/>
</dbReference>
<dbReference type="Proteomes" id="UP000256337">
    <property type="component" value="Unassembled WGS sequence"/>
</dbReference>
<evidence type="ECO:0000256" key="1">
    <source>
        <dbReference type="ARBA" id="ARBA00004370"/>
    </source>
</evidence>
<accession>A0AAX1RV67</accession>
<dbReference type="EMBL" id="JAEDAQ010000001">
    <property type="protein sequence ID" value="MBH9580030.1"/>
    <property type="molecule type" value="Genomic_DNA"/>
</dbReference>
<dbReference type="SUPFAM" id="SSF52540">
    <property type="entry name" value="P-loop containing nucleoside triphosphate hydrolases"/>
    <property type="match status" value="2"/>
</dbReference>
<dbReference type="GO" id="GO:0005525">
    <property type="term" value="F:GTP binding"/>
    <property type="evidence" value="ECO:0007669"/>
    <property type="project" value="UniProtKB-KW"/>
</dbReference>
<dbReference type="CDD" id="cd09912">
    <property type="entry name" value="DLP_2"/>
    <property type="match status" value="1"/>
</dbReference>
<evidence type="ECO:0000313" key="9">
    <source>
        <dbReference type="Proteomes" id="UP000256337"/>
    </source>
</evidence>
<keyword evidence="2" id="KW-0547">Nucleotide-binding</keyword>
<protein>
    <submittedName>
        <fullName evidence="8">Dynamin family protein</fullName>
    </submittedName>
</protein>
<organism evidence="8 9">
    <name type="scientific">Staphylococcus felis</name>
    <dbReference type="NCBI Taxonomy" id="46127"/>
    <lineage>
        <taxon>Bacteria</taxon>
        <taxon>Bacillati</taxon>
        <taxon>Bacillota</taxon>
        <taxon>Bacilli</taxon>
        <taxon>Bacillales</taxon>
        <taxon>Staphylococcaceae</taxon>
        <taxon>Staphylococcus</taxon>
    </lineage>
</organism>
<dbReference type="InterPro" id="IPR027417">
    <property type="entry name" value="P-loop_NTPase"/>
</dbReference>
<sequence>MINQNELDILYKLKKEVEKSDHQSLVTMINQIIKKVYLNHYTLTFVGHFSAGKSTLINNLIERDILPSSPVPTTSNTALVSVSNEEGITANLEGQKYSVLENYDAVKQMNRENYHVESIDIRFKSNLYHDGLTFQDTPGVDSNVKSHSISTESFLYTSNIVFYTVDYNHVQSSLNFQFMKRLNQSNIPVVFVINQIDKHKNDELSFEMFKSRVQKSIIDWDIDILKTFYVSKYDDIHNQLDSLKSFIHEQDNKREAIESYVNRITQLITSKQSQYLDDEMDTILDQLNIEAQEFEQAYSTYQQNEAVSEEAQLLNDKQALKHYLTEKRKSIIDNAYIMTHDMREHIRYYLESTTKDFKVGSFLNKKKKTEAERQNRLEQLMTKLQSKVVQNIFKPMQDDMSFLTRFSTDSKLNQRILNQHFELPTSLVIDLNQTQINISNQYVLTFSDDLMKSIRHAILKHFEKLDDDILEKVHAEENTASHSDIEKLYQRYIELGNLKRSLETRNYKHYYIHMDDSLDQLIDRHRIEYKPQGKVKIEEENTSSTKTFTKIESAFSKSKVVSALKDLRDVPLFQNTIKNIEHSLDRMDRQIIKIGVFGTFSAGKSSLINALLGAPYLISSPNPTTAATTEISYGNQNSVTFKTKEALLEEINSVTDMIGLQFETIAQFLSFNTSQLKLQIDKNRLAFIEAIEKNYQLYEQLIEKGIQHSISNADIQKWSAEDEYATFVDTVHIQLPIDWLKNKIIIDSLGLHSNNQRHTHETEKILTTSDLIIYVSYFNHSFTDNDKMFIQHMKDMNQLLEQQAFKMVINATDLAESDNDKKAVIQYVEQALSEVQMSPEIFAVSSRNALTHHDKGIEQLTDSIQHFAHVESKQILERNIVHQIEYIQQAYFKMIQDYETNAQETENHKQALQQLALPSVFNQQQIIDATYQKVSNEIDTQIYHLNERLKIQLLDDIKSVFNSQMTNTDDFKYEKQAASKMYLDRIHQKLYLEQSLIVERIKRIYQQELESKLIPTLKQLHQHHVIIQPDVQFDISEIDQMLLKIDLESLIRQLPKSLTKKRILQSHYQKEIHESIKISTLTLLGPRLNDLKHALESILNEFKEQSVLILNQLEDATQEDIQSILTFELDDAFIQKLKSILPTLTHITSFKGDKNVE</sequence>
<keyword evidence="5" id="KW-0472">Membrane</keyword>
<evidence type="ECO:0000313" key="8">
    <source>
        <dbReference type="EMBL" id="REI21139.1"/>
    </source>
</evidence>
<dbReference type="InterPro" id="IPR005225">
    <property type="entry name" value="Small_GTP-bd"/>
</dbReference>
<evidence type="ECO:0000256" key="5">
    <source>
        <dbReference type="ARBA" id="ARBA00023136"/>
    </source>
</evidence>
<dbReference type="RefSeq" id="WP_115856545.1">
    <property type="nucleotide sequence ID" value="NZ_CAJUZR010000014.1"/>
</dbReference>
<evidence type="ECO:0000256" key="2">
    <source>
        <dbReference type="ARBA" id="ARBA00022741"/>
    </source>
</evidence>
<dbReference type="PANTHER" id="PTHR10465:SF0">
    <property type="entry name" value="SARCALUMENIN"/>
    <property type="match status" value="1"/>
</dbReference>
<keyword evidence="10" id="KW-1185">Reference proteome</keyword>
<gene>
    <name evidence="8" type="ORF">DOS76_07510</name>
    <name evidence="7" type="ORF">I9026_01350</name>
</gene>
<dbReference type="NCBIfam" id="TIGR00231">
    <property type="entry name" value="small_GTP"/>
    <property type="match status" value="1"/>
</dbReference>
<name>A0AAX1RV67_9STAP</name>
<dbReference type="InterPro" id="IPR045063">
    <property type="entry name" value="Dynamin_N"/>
</dbReference>
<dbReference type="Pfam" id="PF00350">
    <property type="entry name" value="Dynamin_N"/>
    <property type="match status" value="2"/>
</dbReference>
<evidence type="ECO:0000256" key="4">
    <source>
        <dbReference type="ARBA" id="ARBA00023134"/>
    </source>
</evidence>
<reference evidence="7 10" key="2">
    <citation type="submission" date="2020-12" db="EMBL/GenBank/DDBJ databases">
        <title>Genomic analysis of Staphylococcus felis from a cat with skin infection.</title>
        <authorList>
            <person name="Aslantas O."/>
            <person name="Keskin O."/>
            <person name="Buyukaltay K."/>
            <person name="Gullu Yucetepe A."/>
        </authorList>
    </citation>
    <scope>NUCLEOTIDE SEQUENCE [LARGE SCALE GENOMIC DNA]</scope>
    <source>
        <strain evidence="7 10">HARRANVET</strain>
    </source>
</reference>
<comment type="caution">
    <text evidence="8">The sequence shown here is derived from an EMBL/GenBank/DDBJ whole genome shotgun (WGS) entry which is preliminary data.</text>
</comment>